<dbReference type="GO" id="GO:0006412">
    <property type="term" value="P:translation"/>
    <property type="evidence" value="ECO:0007669"/>
    <property type="project" value="UniProtKB-UniRule"/>
</dbReference>
<dbReference type="PATRIC" id="fig|1379870.5.peg.5467"/>
<gene>
    <name evidence="4" type="primary">rplW</name>
    <name evidence="5" type="ORF">SD10_25265</name>
</gene>
<keyword evidence="2 4" id="KW-0689">Ribosomal protein</keyword>
<keyword evidence="4" id="KW-0699">rRNA-binding</keyword>
<comment type="similarity">
    <text evidence="1 4">Belongs to the universal ribosomal protein uL23 family.</text>
</comment>
<dbReference type="HAMAP" id="MF_01369_B">
    <property type="entry name" value="Ribosomal_uL23_B"/>
    <property type="match status" value="1"/>
</dbReference>
<dbReference type="HOGENOM" id="CLU_037562_3_0_10"/>
<evidence type="ECO:0000313" key="6">
    <source>
        <dbReference type="Proteomes" id="UP000033054"/>
    </source>
</evidence>
<dbReference type="AlphaFoldDB" id="A0A0E3ZYX4"/>
<comment type="function">
    <text evidence="4">One of the early assembly proteins it binds 23S rRNA. One of the proteins that surrounds the polypeptide exit tunnel on the outside of the ribosome. Forms the main docking site for trigger factor binding to the ribosome.</text>
</comment>
<dbReference type="GO" id="GO:0005840">
    <property type="term" value="C:ribosome"/>
    <property type="evidence" value="ECO:0007669"/>
    <property type="project" value="UniProtKB-KW"/>
</dbReference>
<evidence type="ECO:0000256" key="3">
    <source>
        <dbReference type="ARBA" id="ARBA00023274"/>
    </source>
</evidence>
<dbReference type="GO" id="GO:0003735">
    <property type="term" value="F:structural constituent of ribosome"/>
    <property type="evidence" value="ECO:0007669"/>
    <property type="project" value="InterPro"/>
</dbReference>
<keyword evidence="4" id="KW-0694">RNA-binding</keyword>
<protein>
    <recommendedName>
        <fullName evidence="4">Large ribosomal subunit protein uL23</fullName>
    </recommendedName>
</protein>
<dbReference type="Pfam" id="PF00276">
    <property type="entry name" value="Ribosomal_L23"/>
    <property type="match status" value="1"/>
</dbReference>
<proteinExistence type="inferred from homology"/>
<keyword evidence="6" id="KW-1185">Reference proteome</keyword>
<organism evidence="5 6">
    <name type="scientific">Spirosoma radiotolerans</name>
    <dbReference type="NCBI Taxonomy" id="1379870"/>
    <lineage>
        <taxon>Bacteria</taxon>
        <taxon>Pseudomonadati</taxon>
        <taxon>Bacteroidota</taxon>
        <taxon>Cytophagia</taxon>
        <taxon>Cytophagales</taxon>
        <taxon>Cytophagaceae</taxon>
        <taxon>Spirosoma</taxon>
    </lineage>
</organism>
<dbReference type="STRING" id="1379870.SD10_25265"/>
<evidence type="ECO:0000313" key="5">
    <source>
        <dbReference type="EMBL" id="AKD57710.1"/>
    </source>
</evidence>
<dbReference type="SUPFAM" id="SSF54189">
    <property type="entry name" value="Ribosomal proteins S24e, L23 and L15e"/>
    <property type="match status" value="1"/>
</dbReference>
<dbReference type="KEGG" id="srd:SD10_25265"/>
<dbReference type="InterPro" id="IPR012678">
    <property type="entry name" value="Ribosomal_uL23/eL15/eS24_sf"/>
</dbReference>
<dbReference type="EMBL" id="CP010429">
    <property type="protein sequence ID" value="AKD57710.1"/>
    <property type="molecule type" value="Genomic_DNA"/>
</dbReference>
<dbReference type="InterPro" id="IPR013025">
    <property type="entry name" value="Ribosomal_uL23-like"/>
</dbReference>
<accession>A0A0E3ZYX4</accession>
<dbReference type="PANTHER" id="PTHR11620">
    <property type="entry name" value="60S RIBOSOMAL PROTEIN L23A"/>
    <property type="match status" value="1"/>
</dbReference>
<dbReference type="RefSeq" id="WP_012930240.1">
    <property type="nucleotide sequence ID" value="NZ_CP010429.1"/>
</dbReference>
<name>A0A0E3ZYX4_9BACT</name>
<reference evidence="5 6" key="1">
    <citation type="journal article" date="2014" name="Curr. Microbiol.">
        <title>Spirosoma radiotolerans sp. nov., a gamma-radiation-resistant bacterium isolated from gamma ray-irradiated soil.</title>
        <authorList>
            <person name="Lee J.J."/>
            <person name="Srinivasan S."/>
            <person name="Lim S."/>
            <person name="Joe M."/>
            <person name="Im S."/>
            <person name="Bae S.I."/>
            <person name="Park K.R."/>
            <person name="Han J.H."/>
            <person name="Park S.H."/>
            <person name="Joo B.M."/>
            <person name="Park S.J."/>
            <person name="Kim M.K."/>
        </authorList>
    </citation>
    <scope>NUCLEOTIDE SEQUENCE [LARGE SCALE GENOMIC DNA]</scope>
    <source>
        <strain evidence="5 6">DG5A</strain>
    </source>
</reference>
<keyword evidence="3 4" id="KW-0687">Ribonucleoprotein</keyword>
<dbReference type="OrthoDB" id="9797862at2"/>
<comment type="subunit">
    <text evidence="4">Part of the 50S ribosomal subunit. Contacts protein L29, and trigger factor when it is bound to the ribosome.</text>
</comment>
<dbReference type="Proteomes" id="UP000033054">
    <property type="component" value="Chromosome"/>
</dbReference>
<dbReference type="GO" id="GO:0019843">
    <property type="term" value="F:rRNA binding"/>
    <property type="evidence" value="ECO:0007669"/>
    <property type="project" value="UniProtKB-UniRule"/>
</dbReference>
<dbReference type="NCBIfam" id="NF004363">
    <property type="entry name" value="PRK05738.2-4"/>
    <property type="match status" value="1"/>
</dbReference>
<dbReference type="Gene3D" id="3.30.70.330">
    <property type="match status" value="1"/>
</dbReference>
<evidence type="ECO:0000256" key="4">
    <source>
        <dbReference type="HAMAP-Rule" id="MF_01369"/>
    </source>
</evidence>
<evidence type="ECO:0000256" key="1">
    <source>
        <dbReference type="ARBA" id="ARBA00006700"/>
    </source>
</evidence>
<sequence length="95" mass="10518">MSVLKRPIVTEKMTGLNKQGKYAFEVELKANKLEIGKAIEKMYGVNVEAVNTFRVYGKKRSKNINGRVVSGKTPTTKKAIVTVAEGEVIDIYADL</sequence>
<evidence type="ECO:0000256" key="2">
    <source>
        <dbReference type="ARBA" id="ARBA00022980"/>
    </source>
</evidence>
<dbReference type="GO" id="GO:1990904">
    <property type="term" value="C:ribonucleoprotein complex"/>
    <property type="evidence" value="ECO:0007669"/>
    <property type="project" value="UniProtKB-KW"/>
</dbReference>
<dbReference type="InterPro" id="IPR012677">
    <property type="entry name" value="Nucleotide-bd_a/b_plait_sf"/>
</dbReference>